<keyword evidence="4 7" id="KW-0812">Transmembrane</keyword>
<dbReference type="InterPro" id="IPR049142">
    <property type="entry name" value="MS_channel_1st"/>
</dbReference>
<dbReference type="InterPro" id="IPR045276">
    <property type="entry name" value="YbiO_bact"/>
</dbReference>
<dbReference type="RefSeq" id="WP_091110098.1">
    <property type="nucleotide sequence ID" value="NZ_BKAF01000028.1"/>
</dbReference>
<evidence type="ECO:0000256" key="4">
    <source>
        <dbReference type="ARBA" id="ARBA00022692"/>
    </source>
</evidence>
<dbReference type="SUPFAM" id="SSF50182">
    <property type="entry name" value="Sm-like ribonucleoproteins"/>
    <property type="match status" value="1"/>
</dbReference>
<keyword evidence="12" id="KW-1185">Reference proteome</keyword>
<gene>
    <name evidence="11" type="ORF">SAMN05216561_10221</name>
</gene>
<evidence type="ECO:0000256" key="7">
    <source>
        <dbReference type="SAM" id="Phobius"/>
    </source>
</evidence>
<feature type="transmembrane region" description="Helical" evidence="7">
    <location>
        <begin position="35"/>
        <end position="57"/>
    </location>
</feature>
<dbReference type="Pfam" id="PF21082">
    <property type="entry name" value="MS_channel_3rd"/>
    <property type="match status" value="1"/>
</dbReference>
<dbReference type="Proteomes" id="UP000198649">
    <property type="component" value="Unassembled WGS sequence"/>
</dbReference>
<protein>
    <submittedName>
        <fullName evidence="11">Small conductance mechanosensitive channel</fullName>
    </submittedName>
</protein>
<evidence type="ECO:0000313" key="12">
    <source>
        <dbReference type="Proteomes" id="UP000198649"/>
    </source>
</evidence>
<sequence>MLPTATTEPCEAGETVCDLALQLTDNSTVAQVADVLIGAPMALVGLVLLAFVARWVAHRLVDRIVKRAEAGVLPDAVGRLSKVRRGTHAPVTHDVVTSTRRVQRAKTIGSLLKNIITGILIAVFGTMILSEIGVNIAPLIASAGIIGLALGFGAQSLVKDFLSGIFMILEDQYGVGDVIDVGEASGTVEAVSLRITRLRDVNGTVWYVPNGEIMRVGNMSQNWARTVLDINVSYGEDLARVRRVLQDVAHDLWEDDDYKFLVIEEPEVWGVESLGIDGVTVRVTLKTAPLEQWAIAREMRQRIKSRFDVEGIEIPLPQRVVWNRQEPAAPAEAGADQP</sequence>
<feature type="domain" description="Mechanosensitive ion channel transmembrane helices 2/3" evidence="10">
    <location>
        <begin position="114"/>
        <end position="155"/>
    </location>
</feature>
<dbReference type="InterPro" id="IPR049278">
    <property type="entry name" value="MS_channel_C"/>
</dbReference>
<evidence type="ECO:0000256" key="3">
    <source>
        <dbReference type="ARBA" id="ARBA00022475"/>
    </source>
</evidence>
<keyword evidence="3" id="KW-1003">Cell membrane</keyword>
<evidence type="ECO:0000259" key="10">
    <source>
        <dbReference type="Pfam" id="PF21088"/>
    </source>
</evidence>
<feature type="domain" description="Mechanosensitive ion channel MscS" evidence="8">
    <location>
        <begin position="157"/>
        <end position="220"/>
    </location>
</feature>
<dbReference type="Gene3D" id="1.10.287.1260">
    <property type="match status" value="1"/>
</dbReference>
<feature type="transmembrane region" description="Helical" evidence="7">
    <location>
        <begin position="136"/>
        <end position="158"/>
    </location>
</feature>
<dbReference type="Gene3D" id="2.30.30.60">
    <property type="match status" value="1"/>
</dbReference>
<dbReference type="SUPFAM" id="SSF82689">
    <property type="entry name" value="Mechanosensitive channel protein MscS (YggB), C-terminal domain"/>
    <property type="match status" value="1"/>
</dbReference>
<dbReference type="InterPro" id="IPR023408">
    <property type="entry name" value="MscS_beta-dom_sf"/>
</dbReference>
<organism evidence="11 12">
    <name type="scientific">Nocardioides psychrotolerans</name>
    <dbReference type="NCBI Taxonomy" id="1005945"/>
    <lineage>
        <taxon>Bacteria</taxon>
        <taxon>Bacillati</taxon>
        <taxon>Actinomycetota</taxon>
        <taxon>Actinomycetes</taxon>
        <taxon>Propionibacteriales</taxon>
        <taxon>Nocardioidaceae</taxon>
        <taxon>Nocardioides</taxon>
    </lineage>
</organism>
<evidence type="ECO:0000256" key="1">
    <source>
        <dbReference type="ARBA" id="ARBA00004651"/>
    </source>
</evidence>
<feature type="transmembrane region" description="Helical" evidence="7">
    <location>
        <begin position="111"/>
        <end position="130"/>
    </location>
</feature>
<dbReference type="Pfam" id="PF00924">
    <property type="entry name" value="MS_channel_2nd"/>
    <property type="match status" value="1"/>
</dbReference>
<evidence type="ECO:0000259" key="9">
    <source>
        <dbReference type="Pfam" id="PF21082"/>
    </source>
</evidence>
<reference evidence="11 12" key="1">
    <citation type="submission" date="2016-10" db="EMBL/GenBank/DDBJ databases">
        <authorList>
            <person name="de Groot N.N."/>
        </authorList>
    </citation>
    <scope>NUCLEOTIDE SEQUENCE [LARGE SCALE GENOMIC DNA]</scope>
    <source>
        <strain evidence="11 12">CGMCC 1.11156</strain>
    </source>
</reference>
<dbReference type="InterPro" id="IPR011014">
    <property type="entry name" value="MscS_channel_TM-2"/>
</dbReference>
<accession>A0A1I3CEE9</accession>
<feature type="domain" description="Mechanosensitive ion channel MscS C-terminal" evidence="9">
    <location>
        <begin position="227"/>
        <end position="314"/>
    </location>
</feature>
<dbReference type="OrthoDB" id="4638917at2"/>
<evidence type="ECO:0000256" key="2">
    <source>
        <dbReference type="ARBA" id="ARBA00008017"/>
    </source>
</evidence>
<dbReference type="InterPro" id="IPR011066">
    <property type="entry name" value="MscS_channel_C_sf"/>
</dbReference>
<dbReference type="InterPro" id="IPR006685">
    <property type="entry name" value="MscS_channel_2nd"/>
</dbReference>
<dbReference type="PANTHER" id="PTHR30460">
    <property type="entry name" value="MODERATE CONDUCTANCE MECHANOSENSITIVE CHANNEL YBIO"/>
    <property type="match status" value="1"/>
</dbReference>
<keyword evidence="6 7" id="KW-0472">Membrane</keyword>
<evidence type="ECO:0000256" key="5">
    <source>
        <dbReference type="ARBA" id="ARBA00022989"/>
    </source>
</evidence>
<keyword evidence="5 7" id="KW-1133">Transmembrane helix</keyword>
<proteinExistence type="inferred from homology"/>
<evidence type="ECO:0000256" key="6">
    <source>
        <dbReference type="ARBA" id="ARBA00023136"/>
    </source>
</evidence>
<dbReference type="STRING" id="1005945.SAMN05216561_10221"/>
<dbReference type="EMBL" id="FOQG01000002">
    <property type="protein sequence ID" value="SFH72783.1"/>
    <property type="molecule type" value="Genomic_DNA"/>
</dbReference>
<dbReference type="Pfam" id="PF21088">
    <property type="entry name" value="MS_channel_1st"/>
    <property type="match status" value="1"/>
</dbReference>
<dbReference type="GO" id="GO:0005886">
    <property type="term" value="C:plasma membrane"/>
    <property type="evidence" value="ECO:0007669"/>
    <property type="project" value="UniProtKB-SubCell"/>
</dbReference>
<dbReference type="SUPFAM" id="SSF82861">
    <property type="entry name" value="Mechanosensitive channel protein MscS (YggB), transmembrane region"/>
    <property type="match status" value="1"/>
</dbReference>
<evidence type="ECO:0000259" key="8">
    <source>
        <dbReference type="Pfam" id="PF00924"/>
    </source>
</evidence>
<dbReference type="InterPro" id="IPR010920">
    <property type="entry name" value="LSM_dom_sf"/>
</dbReference>
<dbReference type="FunFam" id="2.30.30.60:FF:000001">
    <property type="entry name" value="MscS Mechanosensitive ion channel"/>
    <property type="match status" value="1"/>
</dbReference>
<dbReference type="AlphaFoldDB" id="A0A1I3CEE9"/>
<dbReference type="GO" id="GO:0008381">
    <property type="term" value="F:mechanosensitive monoatomic ion channel activity"/>
    <property type="evidence" value="ECO:0007669"/>
    <property type="project" value="InterPro"/>
</dbReference>
<name>A0A1I3CEE9_9ACTN</name>
<comment type="subcellular location">
    <subcellularLocation>
        <location evidence="1">Cell membrane</location>
        <topology evidence="1">Multi-pass membrane protein</topology>
    </subcellularLocation>
</comment>
<dbReference type="Gene3D" id="3.30.70.100">
    <property type="match status" value="1"/>
</dbReference>
<dbReference type="PANTHER" id="PTHR30460:SF0">
    <property type="entry name" value="MODERATE CONDUCTANCE MECHANOSENSITIVE CHANNEL YBIO"/>
    <property type="match status" value="1"/>
</dbReference>
<comment type="similarity">
    <text evidence="2">Belongs to the MscS (TC 1.A.23) family.</text>
</comment>
<evidence type="ECO:0000313" key="11">
    <source>
        <dbReference type="EMBL" id="SFH72783.1"/>
    </source>
</evidence>